<dbReference type="SUPFAM" id="SSF54928">
    <property type="entry name" value="RNA-binding domain, RBD"/>
    <property type="match status" value="1"/>
</dbReference>
<reference evidence="3" key="2">
    <citation type="submission" date="2025-09" db="UniProtKB">
        <authorList>
            <consortium name="Ensembl"/>
        </authorList>
    </citation>
    <scope>IDENTIFICATION</scope>
</reference>
<dbReference type="Gene3D" id="3.30.70.330">
    <property type="match status" value="1"/>
</dbReference>
<organism evidence="3 4">
    <name type="scientific">Eptatretus burgeri</name>
    <name type="common">Inshore hagfish</name>
    <dbReference type="NCBI Taxonomy" id="7764"/>
    <lineage>
        <taxon>Eukaryota</taxon>
        <taxon>Metazoa</taxon>
        <taxon>Chordata</taxon>
        <taxon>Craniata</taxon>
        <taxon>Vertebrata</taxon>
        <taxon>Cyclostomata</taxon>
        <taxon>Myxini</taxon>
        <taxon>Myxiniformes</taxon>
        <taxon>Myxinidae</taxon>
        <taxon>Eptatretinae</taxon>
        <taxon>Eptatretus</taxon>
    </lineage>
</organism>
<proteinExistence type="predicted"/>
<evidence type="ECO:0000313" key="3">
    <source>
        <dbReference type="Ensembl" id="ENSEBUP00000012864.1"/>
    </source>
</evidence>
<dbReference type="AlphaFoldDB" id="A0A8C4QC62"/>
<dbReference type="GeneTree" id="ENSGT01030000239179"/>
<protein>
    <recommendedName>
        <fullName evidence="2">RRM domain-containing protein</fullName>
    </recommendedName>
</protein>
<dbReference type="Proteomes" id="UP000694388">
    <property type="component" value="Unplaced"/>
</dbReference>
<dbReference type="InterPro" id="IPR000504">
    <property type="entry name" value="RRM_dom"/>
</dbReference>
<sequence>MADCLFVDNLAPETTADELQELFKEHSLPLLSLPRMRRRFAFVKCEDNQAALRALRLLSGRVELHGKTLWFEHSVPRGKR</sequence>
<evidence type="ECO:0000259" key="2">
    <source>
        <dbReference type="PROSITE" id="PS50102"/>
    </source>
</evidence>
<keyword evidence="4" id="KW-1185">Reference proteome</keyword>
<accession>A0A8C4QC62</accession>
<dbReference type="InterPro" id="IPR035979">
    <property type="entry name" value="RBD_domain_sf"/>
</dbReference>
<feature type="domain" description="RRM" evidence="2">
    <location>
        <begin position="3"/>
        <end position="80"/>
    </location>
</feature>
<keyword evidence="1" id="KW-0694">RNA-binding</keyword>
<name>A0A8C4QC62_EPTBU</name>
<dbReference type="PROSITE" id="PS50102">
    <property type="entry name" value="RRM"/>
    <property type="match status" value="1"/>
</dbReference>
<evidence type="ECO:0000313" key="4">
    <source>
        <dbReference type="Proteomes" id="UP000694388"/>
    </source>
</evidence>
<dbReference type="Ensembl" id="ENSEBUT00000013440.1">
    <property type="protein sequence ID" value="ENSEBUP00000012864.1"/>
    <property type="gene ID" value="ENSEBUG00000008163.1"/>
</dbReference>
<dbReference type="SMART" id="SM00360">
    <property type="entry name" value="RRM"/>
    <property type="match status" value="1"/>
</dbReference>
<reference evidence="3" key="1">
    <citation type="submission" date="2025-08" db="UniProtKB">
        <authorList>
            <consortium name="Ensembl"/>
        </authorList>
    </citation>
    <scope>IDENTIFICATION</scope>
</reference>
<dbReference type="Pfam" id="PF00076">
    <property type="entry name" value="RRM_1"/>
    <property type="match status" value="1"/>
</dbReference>
<evidence type="ECO:0000256" key="1">
    <source>
        <dbReference type="PROSITE-ProRule" id="PRU00176"/>
    </source>
</evidence>
<dbReference type="InterPro" id="IPR012677">
    <property type="entry name" value="Nucleotide-bd_a/b_plait_sf"/>
</dbReference>
<dbReference type="GO" id="GO:0003723">
    <property type="term" value="F:RNA binding"/>
    <property type="evidence" value="ECO:0007669"/>
    <property type="project" value="UniProtKB-UniRule"/>
</dbReference>